<reference evidence="2 3" key="1">
    <citation type="submission" date="2018-01" db="EMBL/GenBank/DDBJ databases">
        <authorList>
            <person name="Clerissi C."/>
        </authorList>
    </citation>
    <scope>NUCLEOTIDE SEQUENCE [LARGE SCALE GENOMIC DNA]</scope>
    <source>
        <strain evidence="2">Cupriavidus taiwanensis SWF 66322</strain>
        <plasmid evidence="3">cbm2636_mp</plasmid>
    </source>
</reference>
<accession>A0A9Q7V122</accession>
<evidence type="ECO:0000313" key="2">
    <source>
        <dbReference type="EMBL" id="SPD67598.1"/>
    </source>
</evidence>
<dbReference type="AlphaFoldDB" id="A0A9Q7V122"/>
<geneLocation type="plasmid" evidence="3">
    <name>cbm2636_mp</name>
</geneLocation>
<feature type="transmembrane region" description="Helical" evidence="1">
    <location>
        <begin position="20"/>
        <end position="39"/>
    </location>
</feature>
<keyword evidence="1" id="KW-0472">Membrane</keyword>
<sequence length="57" mass="6451">MEYVWHHSAYVAVFIQIPSIWGTTAFYVAVSFAIFLAMLRPDAYAMARRGAPIITDL</sequence>
<evidence type="ECO:0000313" key="3">
    <source>
        <dbReference type="Proteomes" id="UP000254259"/>
    </source>
</evidence>
<keyword evidence="1" id="KW-1133">Transmembrane helix</keyword>
<keyword evidence="1" id="KW-0812">Transmembrane</keyword>
<organism evidence="2 3">
    <name type="scientific">Cupriavidus taiwanensis</name>
    <dbReference type="NCBI Taxonomy" id="164546"/>
    <lineage>
        <taxon>Bacteria</taxon>
        <taxon>Pseudomonadati</taxon>
        <taxon>Pseudomonadota</taxon>
        <taxon>Betaproteobacteria</taxon>
        <taxon>Burkholderiales</taxon>
        <taxon>Burkholderiaceae</taxon>
        <taxon>Cupriavidus</taxon>
    </lineage>
</organism>
<protein>
    <submittedName>
        <fullName evidence="2">Uncharacterized protein</fullName>
    </submittedName>
</protein>
<dbReference type="EMBL" id="LT984814">
    <property type="protein sequence ID" value="SPD67598.1"/>
    <property type="molecule type" value="Genomic_DNA"/>
</dbReference>
<gene>
    <name evidence="2" type="ORF">CBM2636_MP20448</name>
</gene>
<proteinExistence type="predicted"/>
<name>A0A9Q7V122_9BURK</name>
<dbReference type="Proteomes" id="UP000254259">
    <property type="component" value="Plasmid CBM2636_mp"/>
</dbReference>
<keyword evidence="2" id="KW-0614">Plasmid</keyword>
<evidence type="ECO:0000256" key="1">
    <source>
        <dbReference type="SAM" id="Phobius"/>
    </source>
</evidence>